<evidence type="ECO:0000313" key="1">
    <source>
        <dbReference type="EMBL" id="JAA81856.1"/>
    </source>
</evidence>
<feature type="non-terminal residue" evidence="1">
    <location>
        <position position="68"/>
    </location>
</feature>
<protein>
    <submittedName>
        <fullName evidence="1">Timeless</fullName>
    </submittedName>
</protein>
<feature type="non-terminal residue" evidence="1">
    <location>
        <position position="1"/>
    </location>
</feature>
<dbReference type="AlphaFoldDB" id="S4NSX5"/>
<reference evidence="1" key="1">
    <citation type="journal article" date="2013" name="BMC Genomics">
        <title>Unscrambling butterfly oogenesis.</title>
        <authorList>
            <person name="Carter J.M."/>
            <person name="Baker S.C."/>
            <person name="Pink R."/>
            <person name="Carter D.R."/>
            <person name="Collins A."/>
            <person name="Tomlin J."/>
            <person name="Gibbs M."/>
            <person name="Breuker C.J."/>
        </authorList>
    </citation>
    <scope>NUCLEOTIDE SEQUENCE</scope>
    <source>
        <tissue evidence="1">Ovary</tissue>
    </source>
</reference>
<reference evidence="1" key="2">
    <citation type="submission" date="2013-05" db="EMBL/GenBank/DDBJ databases">
        <authorList>
            <person name="Carter J.-M."/>
            <person name="Baker S.C."/>
            <person name="Pink R."/>
            <person name="Carter D.R.F."/>
            <person name="Collins A."/>
            <person name="Tomlin J."/>
            <person name="Gibbs M."/>
            <person name="Breuker C.J."/>
        </authorList>
    </citation>
    <scope>NUCLEOTIDE SEQUENCE</scope>
    <source>
        <tissue evidence="1">Ovary</tissue>
    </source>
</reference>
<dbReference type="EMBL" id="GAIX01010704">
    <property type="protein sequence ID" value="JAA81856.1"/>
    <property type="molecule type" value="Transcribed_RNA"/>
</dbReference>
<name>S4NSX5_9NEOP</name>
<accession>S4NSX5</accession>
<organism evidence="1">
    <name type="scientific">Pararge aegeria</name>
    <name type="common">speckled wood butterfly</name>
    <dbReference type="NCBI Taxonomy" id="116150"/>
    <lineage>
        <taxon>Eukaryota</taxon>
        <taxon>Metazoa</taxon>
        <taxon>Ecdysozoa</taxon>
        <taxon>Arthropoda</taxon>
        <taxon>Hexapoda</taxon>
        <taxon>Insecta</taxon>
        <taxon>Pterygota</taxon>
        <taxon>Neoptera</taxon>
        <taxon>Endopterygota</taxon>
        <taxon>Lepidoptera</taxon>
        <taxon>Glossata</taxon>
        <taxon>Ditrysia</taxon>
        <taxon>Papilionoidea</taxon>
        <taxon>Nymphalidae</taxon>
        <taxon>Satyrinae</taxon>
        <taxon>Satyrini</taxon>
        <taxon>Parargina</taxon>
        <taxon>Pararge</taxon>
    </lineage>
</organism>
<proteinExistence type="predicted"/>
<sequence length="68" mass="7961">VEPNNSNSWTEDEISSLSWNYMQCNDLSDVIGEIVKMFKEDGIIKNRGSVIKELYNQYIINKDQFDKL</sequence>